<protein>
    <submittedName>
        <fullName evidence="4">UDP-N-acetylbacillosamine N-acetyltransferase</fullName>
        <ecNumber evidence="4">2.3.1.203</ecNumber>
    </submittedName>
</protein>
<dbReference type="InterPro" id="IPR011004">
    <property type="entry name" value="Trimer_LpxA-like_sf"/>
</dbReference>
<dbReference type="Gene3D" id="2.160.10.10">
    <property type="entry name" value="Hexapeptide repeat proteins"/>
    <property type="match status" value="1"/>
</dbReference>
<reference evidence="4 5" key="1">
    <citation type="submission" date="2018-01" db="EMBL/GenBank/DDBJ databases">
        <authorList>
            <person name="Gaut B.S."/>
            <person name="Morton B.R."/>
            <person name="Clegg M.T."/>
            <person name="Duvall M.R."/>
        </authorList>
    </citation>
    <scope>NUCLEOTIDE SEQUENCE [LARGE SCALE GENOMIC DNA]</scope>
    <source>
        <strain evidence="4">GP69</strain>
    </source>
</reference>
<sequence>MNRLIIIGASGHGRVVADIARLNEYKDIVFLDNNSDLKECAGYPVLGPDIMTAELDGDIFVAVGNGRIRKKLMERDKGRIFPVLIHPHAVIAADVLIGEGSVVMAGTVINGNTEIGRGCIVNTSASVDHDCILGNFVHVSVGAHLCGTVTVGEDTWIGTGVIVSNNVEICSDTIIGAGAVIINTIAEEGIYIGVPAKKVDGDEKVNITDDKVSKIKGSNSGRYSVSCPFVATYSWQYRKAA</sequence>
<dbReference type="AlphaFoldDB" id="A0A2K4ZA96"/>
<dbReference type="SUPFAM" id="SSF51161">
    <property type="entry name" value="Trimeric LpxA-like enzymes"/>
    <property type="match status" value="1"/>
</dbReference>
<evidence type="ECO:0000256" key="2">
    <source>
        <dbReference type="PIRSR" id="PIRSR620019-2"/>
    </source>
</evidence>
<dbReference type="InterPro" id="IPR041561">
    <property type="entry name" value="PglD_N"/>
</dbReference>
<evidence type="ECO:0000259" key="3">
    <source>
        <dbReference type="Pfam" id="PF17836"/>
    </source>
</evidence>
<dbReference type="Gene3D" id="3.40.50.20">
    <property type="match status" value="1"/>
</dbReference>
<dbReference type="NCBIfam" id="TIGR03570">
    <property type="entry name" value="NeuD_NnaD"/>
    <property type="match status" value="1"/>
</dbReference>
<dbReference type="Pfam" id="PF00132">
    <property type="entry name" value="Hexapep"/>
    <property type="match status" value="1"/>
</dbReference>
<gene>
    <name evidence="4" type="primary">pglD_1</name>
    <name evidence="4" type="ORF">AMURIS_00084</name>
</gene>
<dbReference type="EC" id="2.3.1.203" evidence="4"/>
<feature type="binding site" evidence="2">
    <location>
        <position position="64"/>
    </location>
    <ligand>
        <name>substrate</name>
    </ligand>
</feature>
<dbReference type="Pfam" id="PF17836">
    <property type="entry name" value="PglD_N"/>
    <property type="match status" value="1"/>
</dbReference>
<evidence type="ECO:0000313" key="5">
    <source>
        <dbReference type="Proteomes" id="UP000236311"/>
    </source>
</evidence>
<name>A0A2K4ZA96_9FIRM</name>
<dbReference type="PANTHER" id="PTHR43300">
    <property type="entry name" value="ACETYLTRANSFERASE"/>
    <property type="match status" value="1"/>
</dbReference>
<dbReference type="OrthoDB" id="9801456at2"/>
<evidence type="ECO:0000256" key="1">
    <source>
        <dbReference type="PIRSR" id="PIRSR620019-1"/>
    </source>
</evidence>
<proteinExistence type="predicted"/>
<evidence type="ECO:0000313" key="4">
    <source>
        <dbReference type="EMBL" id="SOY27380.1"/>
    </source>
</evidence>
<keyword evidence="4" id="KW-0808">Transferase</keyword>
<feature type="binding site" evidence="2">
    <location>
        <position position="138"/>
    </location>
    <ligand>
        <name>acetyl-CoA</name>
        <dbReference type="ChEBI" id="CHEBI:57288"/>
    </ligand>
</feature>
<dbReference type="RefSeq" id="WP_103237705.1">
    <property type="nucleotide sequence ID" value="NZ_JANJZD010000008.1"/>
</dbReference>
<dbReference type="GO" id="GO:0016746">
    <property type="term" value="F:acyltransferase activity"/>
    <property type="evidence" value="ECO:0007669"/>
    <property type="project" value="UniProtKB-KW"/>
</dbReference>
<dbReference type="InterPro" id="IPR020019">
    <property type="entry name" value="AcTrfase_PglD-like"/>
</dbReference>
<keyword evidence="5" id="KW-1185">Reference proteome</keyword>
<feature type="domain" description="PglD N-terminal" evidence="3">
    <location>
        <begin position="3"/>
        <end position="75"/>
    </location>
</feature>
<accession>A0A2K4ZA96</accession>
<organism evidence="4 5">
    <name type="scientific">Acetatifactor muris</name>
    <dbReference type="NCBI Taxonomy" id="879566"/>
    <lineage>
        <taxon>Bacteria</taxon>
        <taxon>Bacillati</taxon>
        <taxon>Bacillota</taxon>
        <taxon>Clostridia</taxon>
        <taxon>Lachnospirales</taxon>
        <taxon>Lachnospiraceae</taxon>
        <taxon>Acetatifactor</taxon>
    </lineage>
</organism>
<dbReference type="InterPro" id="IPR001451">
    <property type="entry name" value="Hexapep"/>
</dbReference>
<feature type="active site" description="Proton acceptor" evidence="1">
    <location>
        <position position="129"/>
    </location>
</feature>
<dbReference type="CDD" id="cd03360">
    <property type="entry name" value="LbH_AT_putative"/>
    <property type="match status" value="1"/>
</dbReference>
<feature type="binding site" evidence="2">
    <location>
        <begin position="10"/>
        <end position="12"/>
    </location>
    <ligand>
        <name>substrate</name>
    </ligand>
</feature>
<dbReference type="InterPro" id="IPR050179">
    <property type="entry name" value="Trans_hexapeptide_repeat"/>
</dbReference>
<dbReference type="PANTHER" id="PTHR43300:SF7">
    <property type="entry name" value="UDP-N-ACETYLBACILLOSAMINE N-ACETYLTRANSFERASE"/>
    <property type="match status" value="1"/>
</dbReference>
<feature type="site" description="Increases basicity of active site His" evidence="1">
    <location>
        <position position="130"/>
    </location>
</feature>
<dbReference type="EMBL" id="OFSM01000001">
    <property type="protein sequence ID" value="SOY27380.1"/>
    <property type="molecule type" value="Genomic_DNA"/>
</dbReference>
<keyword evidence="4" id="KW-0012">Acyltransferase</keyword>
<dbReference type="Proteomes" id="UP000236311">
    <property type="component" value="Unassembled WGS sequence"/>
</dbReference>